<evidence type="ECO:0000256" key="2">
    <source>
        <dbReference type="SAM" id="Phobius"/>
    </source>
</evidence>
<reference evidence="4" key="1">
    <citation type="journal article" date="2006" name="PLoS Biol.">
        <title>Macronuclear genome sequence of the ciliate Tetrahymena thermophila, a model eukaryote.</title>
        <authorList>
            <person name="Eisen J.A."/>
            <person name="Coyne R.S."/>
            <person name="Wu M."/>
            <person name="Wu D."/>
            <person name="Thiagarajan M."/>
            <person name="Wortman J.R."/>
            <person name="Badger J.H."/>
            <person name="Ren Q."/>
            <person name="Amedeo P."/>
            <person name="Jones K.M."/>
            <person name="Tallon L.J."/>
            <person name="Delcher A.L."/>
            <person name="Salzberg S.L."/>
            <person name="Silva J.C."/>
            <person name="Haas B.J."/>
            <person name="Majoros W.H."/>
            <person name="Farzad M."/>
            <person name="Carlton J.M."/>
            <person name="Smith R.K. Jr."/>
            <person name="Garg J."/>
            <person name="Pearlman R.E."/>
            <person name="Karrer K.M."/>
            <person name="Sun L."/>
            <person name="Manning G."/>
            <person name="Elde N.C."/>
            <person name="Turkewitz A.P."/>
            <person name="Asai D.J."/>
            <person name="Wilkes D.E."/>
            <person name="Wang Y."/>
            <person name="Cai H."/>
            <person name="Collins K."/>
            <person name="Stewart B.A."/>
            <person name="Lee S.R."/>
            <person name="Wilamowska K."/>
            <person name="Weinberg Z."/>
            <person name="Ruzzo W.L."/>
            <person name="Wloga D."/>
            <person name="Gaertig J."/>
            <person name="Frankel J."/>
            <person name="Tsao C.-C."/>
            <person name="Gorovsky M.A."/>
            <person name="Keeling P.J."/>
            <person name="Waller R.F."/>
            <person name="Patron N.J."/>
            <person name="Cherry J.M."/>
            <person name="Stover N.A."/>
            <person name="Krieger C.J."/>
            <person name="del Toro C."/>
            <person name="Ryder H.F."/>
            <person name="Williamson S.C."/>
            <person name="Barbeau R.A."/>
            <person name="Hamilton E.P."/>
            <person name="Orias E."/>
        </authorList>
    </citation>
    <scope>NUCLEOTIDE SEQUENCE [LARGE SCALE GENOMIC DNA]</scope>
    <source>
        <strain evidence="4">SB210</strain>
    </source>
</reference>
<feature type="compositionally biased region" description="Acidic residues" evidence="1">
    <location>
        <begin position="259"/>
        <end position="270"/>
    </location>
</feature>
<feature type="compositionally biased region" description="Basic and acidic residues" evidence="1">
    <location>
        <begin position="393"/>
        <end position="404"/>
    </location>
</feature>
<feature type="transmembrane region" description="Helical" evidence="2">
    <location>
        <begin position="139"/>
        <end position="158"/>
    </location>
</feature>
<feature type="region of interest" description="Disordered" evidence="1">
    <location>
        <begin position="256"/>
        <end position="279"/>
    </location>
</feature>
<dbReference type="GeneID" id="24439280"/>
<proteinExistence type="predicted"/>
<gene>
    <name evidence="3" type="ORF">TTHERM_000496001</name>
</gene>
<dbReference type="SUPFAM" id="SSF55874">
    <property type="entry name" value="ATPase domain of HSP90 chaperone/DNA topoisomerase II/histidine kinase"/>
    <property type="match status" value="1"/>
</dbReference>
<keyword evidence="2 3" id="KW-0812">Transmembrane</keyword>
<keyword evidence="2" id="KW-0472">Membrane</keyword>
<feature type="region of interest" description="Disordered" evidence="1">
    <location>
        <begin position="380"/>
        <end position="404"/>
    </location>
</feature>
<dbReference type="RefSeq" id="XP_012656497.1">
    <property type="nucleotide sequence ID" value="XM_012801043.1"/>
</dbReference>
<feature type="transmembrane region" description="Helical" evidence="2">
    <location>
        <begin position="59"/>
        <end position="78"/>
    </location>
</feature>
<dbReference type="InterPro" id="IPR036890">
    <property type="entry name" value="HATPase_C_sf"/>
</dbReference>
<dbReference type="EMBL" id="GG662212">
    <property type="protein sequence ID" value="EWS70941.1"/>
    <property type="molecule type" value="Genomic_DNA"/>
</dbReference>
<dbReference type="Gene3D" id="3.30.565.10">
    <property type="entry name" value="Histidine kinase-like ATPase, C-terminal domain"/>
    <property type="match status" value="1"/>
</dbReference>
<feature type="transmembrane region" description="Helical" evidence="2">
    <location>
        <begin position="165"/>
        <end position="182"/>
    </location>
</feature>
<evidence type="ECO:0000313" key="3">
    <source>
        <dbReference type="EMBL" id="EWS70941.1"/>
    </source>
</evidence>
<dbReference type="InParanoid" id="W7XB89"/>
<dbReference type="KEGG" id="tet:TTHERM_000496001"/>
<feature type="transmembrane region" description="Helical" evidence="2">
    <location>
        <begin position="84"/>
        <end position="103"/>
    </location>
</feature>
<dbReference type="Proteomes" id="UP000009168">
    <property type="component" value="Unassembled WGS sequence"/>
</dbReference>
<evidence type="ECO:0000313" key="4">
    <source>
        <dbReference type="Proteomes" id="UP000009168"/>
    </source>
</evidence>
<sequence length="1344" mass="155859">MNKYSLQFKSAEFELAFFQNQKDNTILVLKVGTIINILQSIVILIFYLSEKDSQIQDKIMGVLFFVVGVTTWCVKIQIKKCQKFTNSVLFFKNCIICIIIGIYQLSKDSNRSNSFMGYQPLLGVLLAIEFITSTQGTNFLFKILMCALNIVFFSLAFYGNNSACLVIATSLGAFYFLLFIYLNDKQNRDLFLDKQKSSELSFLIDKLLPINIVVMKYNPKEERSFLHQVNRKAQNTFNISDNDAFKEFSKRVIVKQDTQDDQEKDSENSDENMNKKQNEQEKTLFFQIESIAKENYLRQKQEKNKASNEKRQSLAKSERNSKLVIRTDKIGSITKLQRNKINSLYERPKKLSDEVKYNERVNSGEKERVQRFSIFEPSKASSYDRNKNNSIDRYNRPKESSLERTKNISIEKNVIGSNERVTHNSGEKNKTLNNSVEKERSRYNVEERSKKISFEKDKLSNNNATPHHIRGSKRSSTLKIDNTTTQSGGQAGTKFVRRVQKKGTILRKVSNFNLKSGVANSKVKYGEDVYDRIDIFQGVYTQKDGSQRQISIKIYTYNVNEQYQVILIEDETLEGQVKFLKELNKFLYKSFSESLEQFRMPLAYSLMKLNENYENLRAGKEEKSPTSCTNFNQYHHKILDGNRQSFTQIQQSDFSQTNISPINKHKHTTTNNSIFYSNINNILIKNPENFSAINQDTNQSQSLNNIQQYIQDLPSSRRRANSLTQESIERIYESINNTRYYGFLTLNKIYNYIDYISILQKKQIELRLSEISMKRIMNDVLKVVEYQACKKKVKIVFINELRYDRITSDERRIKQLLLNFLVNILHKTSRGYIIVRASTKSKQLETIKISIYNSGNYTYPIQYRAKFKLNSINDILNAKKNKDCLEQAINSQIVGKLGPYDKVSVSPGESGIGSTLSFLIYTDMNILNLPHKFVSVDDVDLQIQPGFKSVANIQQEGEISDGTSYDATYNMNKLQVENQHQNQNKQFFPQSQFQDIATICEREDQTQMYLSSKIQNLGQKQQYILLDIQNDKSNLSSSFQYSPLHPITNNQNQQSYEPSFQFSNLEQKLKSYKNAEEALFENQNKIDNSKIIDQYDQKSYQMENNNDDDNQILDYEGENQSYYASNKIPKNIKNKLNESISSNNRDIRSQTNSYSYPLKQENISRRMTANSREESRQFLEQKLKLNAEQNKTQAAHSTVTLDQINENSSPRLNMDTTQPLQSQQFLQPFTNNKNSQRLIITSDNTDSASKQKFNIQSQTNFYNEDKSENKISVIGFSSRQAISNNNSNNIQNNDELMNSQKFNNLNNSGRQKANIIKLQQSNVEDTLNLNKHSNINITSLNHIQ</sequence>
<keyword evidence="2" id="KW-1133">Transmembrane helix</keyword>
<name>W7XB89_TETTS</name>
<protein>
    <submittedName>
        <fullName evidence="3">Transmembrane protein, putative</fullName>
    </submittedName>
</protein>
<feature type="region of interest" description="Disordered" evidence="1">
    <location>
        <begin position="300"/>
        <end position="320"/>
    </location>
</feature>
<evidence type="ECO:0000256" key="1">
    <source>
        <dbReference type="SAM" id="MobiDB-lite"/>
    </source>
</evidence>
<keyword evidence="4" id="KW-1185">Reference proteome</keyword>
<organism evidence="3 4">
    <name type="scientific">Tetrahymena thermophila (strain SB210)</name>
    <dbReference type="NCBI Taxonomy" id="312017"/>
    <lineage>
        <taxon>Eukaryota</taxon>
        <taxon>Sar</taxon>
        <taxon>Alveolata</taxon>
        <taxon>Ciliophora</taxon>
        <taxon>Intramacronucleata</taxon>
        <taxon>Oligohymenophorea</taxon>
        <taxon>Hymenostomatida</taxon>
        <taxon>Tetrahymenina</taxon>
        <taxon>Tetrahymenidae</taxon>
        <taxon>Tetrahymena</taxon>
    </lineage>
</organism>
<feature type="transmembrane region" description="Helical" evidence="2">
    <location>
        <begin position="27"/>
        <end position="47"/>
    </location>
</feature>
<accession>W7XB89</accession>